<keyword evidence="1" id="KW-1133">Transmembrane helix</keyword>
<dbReference type="OrthoDB" id="9769132at2"/>
<accession>A0A1M6JVJ9</accession>
<dbReference type="STRING" id="797419.SAMN05216556_11953"/>
<keyword evidence="1" id="KW-0812">Transmembrane</keyword>
<gene>
    <name evidence="3" type="ORF">SAMN04487908_11850</name>
</gene>
<dbReference type="PANTHER" id="PTHR33371">
    <property type="entry name" value="INTERMEMBRANE PHOSPHOLIPID TRANSPORT SYSTEM BINDING PROTEIN MLAD-RELATED"/>
    <property type="match status" value="1"/>
</dbReference>
<protein>
    <submittedName>
        <fullName evidence="3">Phospholipid/cholesterol/gamma-HCH transport system substrate-binding protein</fullName>
    </submittedName>
</protein>
<organism evidence="3 4">
    <name type="scientific">Aequorivita viscosa</name>
    <dbReference type="NCBI Taxonomy" id="797419"/>
    <lineage>
        <taxon>Bacteria</taxon>
        <taxon>Pseudomonadati</taxon>
        <taxon>Bacteroidota</taxon>
        <taxon>Flavobacteriia</taxon>
        <taxon>Flavobacteriales</taxon>
        <taxon>Flavobacteriaceae</taxon>
        <taxon>Aequorivita</taxon>
    </lineage>
</organism>
<dbReference type="Proteomes" id="UP000184172">
    <property type="component" value="Unassembled WGS sequence"/>
</dbReference>
<reference evidence="4" key="1">
    <citation type="submission" date="2016-11" db="EMBL/GenBank/DDBJ databases">
        <authorList>
            <person name="Varghese N."/>
            <person name="Submissions S."/>
        </authorList>
    </citation>
    <scope>NUCLEOTIDE SEQUENCE [LARGE SCALE GENOMIC DNA]</scope>
    <source>
        <strain evidence="4">DSM 26349</strain>
    </source>
</reference>
<evidence type="ECO:0000313" key="3">
    <source>
        <dbReference type="EMBL" id="SHJ50755.1"/>
    </source>
</evidence>
<dbReference type="AlphaFoldDB" id="A0A1M6JVJ9"/>
<evidence type="ECO:0000313" key="4">
    <source>
        <dbReference type="Proteomes" id="UP000184172"/>
    </source>
</evidence>
<evidence type="ECO:0000256" key="1">
    <source>
        <dbReference type="SAM" id="Phobius"/>
    </source>
</evidence>
<feature type="domain" description="Mce/MlaD" evidence="2">
    <location>
        <begin position="37"/>
        <end position="112"/>
    </location>
</feature>
<dbReference type="InterPro" id="IPR003399">
    <property type="entry name" value="Mce/MlaD"/>
</dbReference>
<dbReference type="InterPro" id="IPR052336">
    <property type="entry name" value="MlaD_Phospholipid_Transporter"/>
</dbReference>
<dbReference type="PANTHER" id="PTHR33371:SF4">
    <property type="entry name" value="INTERMEMBRANE PHOSPHOLIPID TRANSPORT SYSTEM BINDING PROTEIN MLAD"/>
    <property type="match status" value="1"/>
</dbReference>
<sequence>MKLSKEVKTGILAIGAILLLIFGYNYLKGTNLLEKHREFFVKYQNVEGLAIAAPVTINGLTVGKVQDISFANQKGGLIVKFSVEKDFDFSKNSIVRIYSTGLIGGKSLGIFPQYDSSNIAKSGDTLAGDIEDGMLSAVTKALGPLEKKVSNTLATVDTLLLNVNDIVDTETRKNLKEAILNLNTTLNSFSGVSENLNNILSNNTSKLNSTFTNLDKTTGNLSRLTDSLAQLETGKLVTDLQNVVDKMNAIVSGVDNGEGSIGKLLKDDKLYENLEGASRQLEQLLQDVKLNPKRYVHISVFGKKNKEYVAPENPDL</sequence>
<dbReference type="EMBL" id="FQYV01000018">
    <property type="protein sequence ID" value="SHJ50755.1"/>
    <property type="molecule type" value="Genomic_DNA"/>
</dbReference>
<dbReference type="RefSeq" id="WP_073219425.1">
    <property type="nucleotide sequence ID" value="NZ_FNNS01000019.1"/>
</dbReference>
<keyword evidence="4" id="KW-1185">Reference proteome</keyword>
<evidence type="ECO:0000259" key="2">
    <source>
        <dbReference type="Pfam" id="PF02470"/>
    </source>
</evidence>
<keyword evidence="1" id="KW-0472">Membrane</keyword>
<name>A0A1M6JVJ9_9FLAO</name>
<dbReference type="Pfam" id="PF02470">
    <property type="entry name" value="MlaD"/>
    <property type="match status" value="1"/>
</dbReference>
<proteinExistence type="predicted"/>
<feature type="transmembrane region" description="Helical" evidence="1">
    <location>
        <begin position="7"/>
        <end position="27"/>
    </location>
</feature>